<accession>A0A1P8K0V7</accession>
<dbReference type="SUPFAM" id="SSF51735">
    <property type="entry name" value="NAD(P)-binding Rossmann-fold domains"/>
    <property type="match status" value="1"/>
</dbReference>
<evidence type="ECO:0000256" key="2">
    <source>
        <dbReference type="ARBA" id="ARBA00019465"/>
    </source>
</evidence>
<evidence type="ECO:0000256" key="5">
    <source>
        <dbReference type="SAM" id="Phobius"/>
    </source>
</evidence>
<dbReference type="Gene3D" id="3.40.50.720">
    <property type="entry name" value="NAD(P)-binding Rossmann-like Domain"/>
    <property type="match status" value="1"/>
</dbReference>
<dbReference type="EMBL" id="CP019236">
    <property type="protein sequence ID" value="APW39632.1"/>
    <property type="molecule type" value="Genomic_DNA"/>
</dbReference>
<reference evidence="8 9" key="1">
    <citation type="submission" date="2017-01" db="EMBL/GenBank/DDBJ databases">
        <authorList>
            <person name="Mah S.A."/>
            <person name="Swanson W.J."/>
            <person name="Moy G.W."/>
            <person name="Vacquier V.D."/>
        </authorList>
    </citation>
    <scope>NUCLEOTIDE SEQUENCE [LARGE SCALE GENOMIC DNA]</scope>
    <source>
        <strain evidence="8 9">DCY110</strain>
    </source>
</reference>
<dbReference type="InterPro" id="IPR013332">
    <property type="entry name" value="KPR_N"/>
</dbReference>
<dbReference type="PANTHER" id="PTHR38015">
    <property type="entry name" value="BLR6086 PROTEIN"/>
    <property type="match status" value="1"/>
</dbReference>
<comment type="pathway">
    <text evidence="1">Cofactor biosynthesis; (R)-pantothenate biosynthesis; (R)-pantoate from 3-methyl-2-oxobutanoate: step 2/2.</text>
</comment>
<evidence type="ECO:0000313" key="9">
    <source>
        <dbReference type="Proteomes" id="UP000186609"/>
    </source>
</evidence>
<dbReference type="Gene3D" id="1.10.1040.10">
    <property type="entry name" value="N-(1-d-carboxylethyl)-l-norvaline Dehydrogenase, domain 2"/>
    <property type="match status" value="1"/>
</dbReference>
<dbReference type="AlphaFoldDB" id="A0A1P8K0V7"/>
<feature type="transmembrane region" description="Helical" evidence="5">
    <location>
        <begin position="12"/>
        <end position="35"/>
    </location>
</feature>
<gene>
    <name evidence="8" type="ORF">RD110_22480</name>
</gene>
<keyword evidence="5" id="KW-0472">Membrane</keyword>
<evidence type="ECO:0000256" key="1">
    <source>
        <dbReference type="ARBA" id="ARBA00004994"/>
    </source>
</evidence>
<dbReference type="OrthoDB" id="1073746at2"/>
<evidence type="ECO:0000259" key="7">
    <source>
        <dbReference type="Pfam" id="PF02558"/>
    </source>
</evidence>
<dbReference type="InterPro" id="IPR036291">
    <property type="entry name" value="NAD(P)-bd_dom_sf"/>
</dbReference>
<dbReference type="InterPro" id="IPR003421">
    <property type="entry name" value="Opine_DH"/>
</dbReference>
<dbReference type="Pfam" id="PF02317">
    <property type="entry name" value="Octopine_DH"/>
    <property type="match status" value="1"/>
</dbReference>
<protein>
    <recommendedName>
        <fullName evidence="2">2-dehydropantoate 2-reductase</fullName>
    </recommendedName>
</protein>
<dbReference type="Proteomes" id="UP000186609">
    <property type="component" value="Chromosome"/>
</dbReference>
<dbReference type="GO" id="GO:0015940">
    <property type="term" value="P:pantothenate biosynthetic process"/>
    <property type="evidence" value="ECO:0007669"/>
    <property type="project" value="UniProtKB-UniPathway"/>
</dbReference>
<dbReference type="InterPro" id="IPR008927">
    <property type="entry name" value="6-PGluconate_DH-like_C_sf"/>
</dbReference>
<evidence type="ECO:0000256" key="3">
    <source>
        <dbReference type="ARBA" id="ARBA00022655"/>
    </source>
</evidence>
<organism evidence="8 9">
    <name type="scientific">Rhodoferax koreensis</name>
    <dbReference type="NCBI Taxonomy" id="1842727"/>
    <lineage>
        <taxon>Bacteria</taxon>
        <taxon>Pseudomonadati</taxon>
        <taxon>Pseudomonadota</taxon>
        <taxon>Betaproteobacteria</taxon>
        <taxon>Burkholderiales</taxon>
        <taxon>Comamonadaceae</taxon>
        <taxon>Rhodoferax</taxon>
    </lineage>
</organism>
<name>A0A1P8K0V7_9BURK</name>
<dbReference type="PANTHER" id="PTHR38015:SF1">
    <property type="entry name" value="OPINE DEHYDROGENASE DOMAIN-CONTAINING PROTEIN"/>
    <property type="match status" value="1"/>
</dbReference>
<keyword evidence="3" id="KW-0566">Pantothenate biosynthesis</keyword>
<dbReference type="Pfam" id="PF02558">
    <property type="entry name" value="ApbA"/>
    <property type="match status" value="1"/>
</dbReference>
<evidence type="ECO:0000256" key="4">
    <source>
        <dbReference type="ARBA" id="ARBA00048793"/>
    </source>
</evidence>
<dbReference type="KEGG" id="rhy:RD110_22480"/>
<comment type="catalytic activity">
    <reaction evidence="4">
        <text>(R)-pantoate + NADP(+) = 2-dehydropantoate + NADPH + H(+)</text>
        <dbReference type="Rhea" id="RHEA:16233"/>
        <dbReference type="ChEBI" id="CHEBI:11561"/>
        <dbReference type="ChEBI" id="CHEBI:15378"/>
        <dbReference type="ChEBI" id="CHEBI:15980"/>
        <dbReference type="ChEBI" id="CHEBI:57783"/>
        <dbReference type="ChEBI" id="CHEBI:58349"/>
        <dbReference type="EC" id="1.1.1.169"/>
    </reaction>
</comment>
<feature type="domain" description="Ketopantoate reductase N-terminal" evidence="7">
    <location>
        <begin position="17"/>
        <end position="110"/>
    </location>
</feature>
<keyword evidence="5" id="KW-0812">Transmembrane</keyword>
<dbReference type="GO" id="GO:0008677">
    <property type="term" value="F:2-dehydropantoate 2-reductase activity"/>
    <property type="evidence" value="ECO:0007669"/>
    <property type="project" value="UniProtKB-EC"/>
</dbReference>
<dbReference type="UniPathway" id="UPA00028">
    <property type="reaction ID" value="UER00004"/>
</dbReference>
<dbReference type="STRING" id="1842727.RD110_22480"/>
<evidence type="ECO:0000313" key="8">
    <source>
        <dbReference type="EMBL" id="APW39632.1"/>
    </source>
</evidence>
<sequence>MTNPTTVPARAAAPVDVAVIGAGAIGCATAAYLMARGHRVRLWAPRASHLEPREGKAQLSCVGAMTGKFELSFLAEPSALADFGVVIVCLPGNAYADVLAPLNRLWRNGQTLIVSGSLSLCPLWIQESAQSHGQSVQVAGWGTTVTTAHFLSAGTLHVNPLRERIDLAAKGAGHAASALALCQRLLGDRFALADNLLVPTLANINPIAHAAEVIPNLTRMDLGEAWPLFGCFSPVVGRIAEALDRERLAVAQAFAFELPSLKEHYSRSYQVPVASLHTMAALIHARGMGPHGPTHLDHRYVLEDGPFGLAFLEALAALAQVETPMLSSCITLLAFAYGRDFRDENFLMSALSLRTTDVASLRRRCADAQSAARFPL</sequence>
<keyword evidence="5" id="KW-1133">Transmembrane helix</keyword>
<dbReference type="InterPro" id="IPR051729">
    <property type="entry name" value="Opine/Lysopine_DH"/>
</dbReference>
<feature type="domain" description="Opine dehydrogenase" evidence="6">
    <location>
        <begin position="193"/>
        <end position="333"/>
    </location>
</feature>
<keyword evidence="9" id="KW-1185">Reference proteome</keyword>
<evidence type="ECO:0000259" key="6">
    <source>
        <dbReference type="Pfam" id="PF02317"/>
    </source>
</evidence>
<dbReference type="InterPro" id="IPR013328">
    <property type="entry name" value="6PGD_dom2"/>
</dbReference>
<proteinExistence type="predicted"/>
<dbReference type="SUPFAM" id="SSF48179">
    <property type="entry name" value="6-phosphogluconate dehydrogenase C-terminal domain-like"/>
    <property type="match status" value="1"/>
</dbReference>